<sequence>MRTQFFRSAEGSKFSSAERFLSLREELPLRAKETSLAPPRTPTFELRRREKQSLSPCSICDRRGACSSGKIQR</sequence>
<reference evidence="1" key="1">
    <citation type="journal article" date="2021" name="Proc. Natl. Acad. Sci. U.S.A.">
        <title>A Catalog of Tens of Thousands of Viruses from Human Metagenomes Reveals Hidden Associations with Chronic Diseases.</title>
        <authorList>
            <person name="Tisza M.J."/>
            <person name="Buck C.B."/>
        </authorList>
    </citation>
    <scope>NUCLEOTIDE SEQUENCE</scope>
    <source>
        <strain evidence="1">CtFCq8</strain>
    </source>
</reference>
<protein>
    <submittedName>
        <fullName evidence="1">PROTEIN G PROTEIN G OF BOVINE</fullName>
    </submittedName>
</protein>
<accession>A0A8S5LIJ6</accession>
<dbReference type="EMBL" id="BK015854">
    <property type="protein sequence ID" value="DAD69703.1"/>
    <property type="molecule type" value="Genomic_DNA"/>
</dbReference>
<proteinExistence type="predicted"/>
<name>A0A8S5LIJ6_9CAUD</name>
<organism evidence="1">
    <name type="scientific">Myoviridae sp. ctFCq8</name>
    <dbReference type="NCBI Taxonomy" id="2827605"/>
    <lineage>
        <taxon>Viruses</taxon>
        <taxon>Duplodnaviria</taxon>
        <taxon>Heunggongvirae</taxon>
        <taxon>Uroviricota</taxon>
        <taxon>Caudoviricetes</taxon>
    </lineage>
</organism>
<evidence type="ECO:0000313" key="1">
    <source>
        <dbReference type="EMBL" id="DAD69703.1"/>
    </source>
</evidence>